<keyword evidence="3" id="KW-1185">Reference proteome</keyword>
<comment type="caution">
    <text evidence="2">The sequence shown here is derived from an EMBL/GenBank/DDBJ whole genome shotgun (WGS) entry which is preliminary data.</text>
</comment>
<feature type="compositionally biased region" description="Low complexity" evidence="1">
    <location>
        <begin position="62"/>
        <end position="71"/>
    </location>
</feature>
<dbReference type="RefSeq" id="WP_307065881.1">
    <property type="nucleotide sequence ID" value="NZ_JAUSUP010000001.1"/>
</dbReference>
<evidence type="ECO:0000313" key="2">
    <source>
        <dbReference type="EMBL" id="MDQ0350754.1"/>
    </source>
</evidence>
<dbReference type="EMBL" id="JAUSUP010000001">
    <property type="protein sequence ID" value="MDQ0350754.1"/>
    <property type="molecule type" value="Genomic_DNA"/>
</dbReference>
<evidence type="ECO:0000256" key="1">
    <source>
        <dbReference type="SAM" id="MobiDB-lite"/>
    </source>
</evidence>
<accession>A0ABU0DQZ3</accession>
<protein>
    <submittedName>
        <fullName evidence="2">Uncharacterized protein</fullName>
    </submittedName>
</protein>
<proteinExistence type="predicted"/>
<gene>
    <name evidence="2" type="ORF">J2R98_000557</name>
</gene>
<evidence type="ECO:0000313" key="3">
    <source>
        <dbReference type="Proteomes" id="UP001236723"/>
    </source>
</evidence>
<name>A0ABU0DQZ3_9BACI</name>
<feature type="compositionally biased region" description="Basic and acidic residues" evidence="1">
    <location>
        <begin position="72"/>
        <end position="82"/>
    </location>
</feature>
<dbReference type="Proteomes" id="UP001236723">
    <property type="component" value="Unassembled WGS sequence"/>
</dbReference>
<sequence>MNTILMIVLLSSVDLNFDHESKNEQHEKPKIELLEDPSLKKNALLPLPPNIIQSPFENELLPLPEETPVPDLLEKDQAKNNH</sequence>
<organism evidence="2 3">
    <name type="scientific">Alkalibacillus filiformis</name>
    <dbReference type="NCBI Taxonomy" id="200990"/>
    <lineage>
        <taxon>Bacteria</taxon>
        <taxon>Bacillati</taxon>
        <taxon>Bacillota</taxon>
        <taxon>Bacilli</taxon>
        <taxon>Bacillales</taxon>
        <taxon>Bacillaceae</taxon>
        <taxon>Alkalibacillus</taxon>
    </lineage>
</organism>
<reference evidence="2 3" key="1">
    <citation type="submission" date="2023-07" db="EMBL/GenBank/DDBJ databases">
        <title>Genomic Encyclopedia of Type Strains, Phase IV (KMG-IV): sequencing the most valuable type-strain genomes for metagenomic binning, comparative biology and taxonomic classification.</title>
        <authorList>
            <person name="Goeker M."/>
        </authorList>
    </citation>
    <scope>NUCLEOTIDE SEQUENCE [LARGE SCALE GENOMIC DNA]</scope>
    <source>
        <strain evidence="2 3">DSM 15448</strain>
    </source>
</reference>
<feature type="region of interest" description="Disordered" evidence="1">
    <location>
        <begin position="62"/>
        <end position="82"/>
    </location>
</feature>